<dbReference type="EMBL" id="AGNL01004590">
    <property type="protein sequence ID" value="EJK73335.1"/>
    <property type="molecule type" value="Genomic_DNA"/>
</dbReference>
<name>K0T6P1_THAOC</name>
<evidence type="ECO:0000313" key="3">
    <source>
        <dbReference type="Proteomes" id="UP000266841"/>
    </source>
</evidence>
<gene>
    <name evidence="2" type="ORF">THAOC_05047</name>
</gene>
<feature type="region of interest" description="Disordered" evidence="1">
    <location>
        <begin position="29"/>
        <end position="67"/>
    </location>
</feature>
<feature type="compositionally biased region" description="Basic and acidic residues" evidence="1">
    <location>
        <begin position="40"/>
        <end position="67"/>
    </location>
</feature>
<feature type="non-terminal residue" evidence="2">
    <location>
        <position position="1"/>
    </location>
</feature>
<feature type="region of interest" description="Disordered" evidence="1">
    <location>
        <begin position="1"/>
        <end position="20"/>
    </location>
</feature>
<comment type="caution">
    <text evidence="2">The sequence shown here is derived from an EMBL/GenBank/DDBJ whole genome shotgun (WGS) entry which is preliminary data.</text>
</comment>
<sequence length="143" mass="16017">LAADHRRGHGPGKVLVDLPRDRYPPLRIPALAPEQHWGGKKWEKRSNEKSGERKGQTIRNETVRERKTARPVLLTRHVYRLEAPDVLAVHGRDPVAESYLAPQGGLVLDVAHVRGASPRGGVDDDAQLAWIDFRRKREGSFVG</sequence>
<keyword evidence="3" id="KW-1185">Reference proteome</keyword>
<evidence type="ECO:0000256" key="1">
    <source>
        <dbReference type="SAM" id="MobiDB-lite"/>
    </source>
</evidence>
<dbReference type="Proteomes" id="UP000266841">
    <property type="component" value="Unassembled WGS sequence"/>
</dbReference>
<reference evidence="2 3" key="1">
    <citation type="journal article" date="2012" name="Genome Biol.">
        <title>Genome and low-iron response of an oceanic diatom adapted to chronic iron limitation.</title>
        <authorList>
            <person name="Lommer M."/>
            <person name="Specht M."/>
            <person name="Roy A.S."/>
            <person name="Kraemer L."/>
            <person name="Andreson R."/>
            <person name="Gutowska M.A."/>
            <person name="Wolf J."/>
            <person name="Bergner S.V."/>
            <person name="Schilhabel M.B."/>
            <person name="Klostermeier U.C."/>
            <person name="Beiko R.G."/>
            <person name="Rosenstiel P."/>
            <person name="Hippler M."/>
            <person name="Laroche J."/>
        </authorList>
    </citation>
    <scope>NUCLEOTIDE SEQUENCE [LARGE SCALE GENOMIC DNA]</scope>
    <source>
        <strain evidence="2 3">CCMP1005</strain>
    </source>
</reference>
<dbReference type="AlphaFoldDB" id="K0T6P1"/>
<proteinExistence type="predicted"/>
<evidence type="ECO:0000313" key="2">
    <source>
        <dbReference type="EMBL" id="EJK73335.1"/>
    </source>
</evidence>
<protein>
    <submittedName>
        <fullName evidence="2">Uncharacterized protein</fullName>
    </submittedName>
</protein>
<organism evidence="2 3">
    <name type="scientific">Thalassiosira oceanica</name>
    <name type="common">Marine diatom</name>
    <dbReference type="NCBI Taxonomy" id="159749"/>
    <lineage>
        <taxon>Eukaryota</taxon>
        <taxon>Sar</taxon>
        <taxon>Stramenopiles</taxon>
        <taxon>Ochrophyta</taxon>
        <taxon>Bacillariophyta</taxon>
        <taxon>Coscinodiscophyceae</taxon>
        <taxon>Thalassiosirophycidae</taxon>
        <taxon>Thalassiosirales</taxon>
        <taxon>Thalassiosiraceae</taxon>
        <taxon>Thalassiosira</taxon>
    </lineage>
</organism>
<accession>K0T6P1</accession>
<feature type="compositionally biased region" description="Basic residues" evidence="1">
    <location>
        <begin position="1"/>
        <end position="10"/>
    </location>
</feature>